<keyword evidence="2" id="KW-1185">Reference proteome</keyword>
<evidence type="ECO:0000313" key="1">
    <source>
        <dbReference type="EMBL" id="KIK79497.1"/>
    </source>
</evidence>
<sequence length="225" mass="25878">MTSLHADIVQTASGFKLDPLCMFVCFSGSVQSPVVIPEHFPLQISVHIPDEYLGQISPSLEYSNPQALQQLGHHLSHDVNLQHTLNPVSFLLWAVFIITHTFFPHPQIFNPSDSFSWHILAHQIQLHLIQETWEEHAAECFIVHEFFWMAFVTAFPSFPYGDWPNWDTRISMEGDFISYWISDISTHDHVTQEPLRTLQVFIWEELKGLTAHVCPAPNCCFCHAL</sequence>
<gene>
    <name evidence="1" type="ORF">PAXRUDRAFT_161182</name>
</gene>
<dbReference type="InParanoid" id="A0A0D0C9E6"/>
<proteinExistence type="predicted"/>
<reference evidence="1 2" key="1">
    <citation type="submission" date="2014-04" db="EMBL/GenBank/DDBJ databases">
        <authorList>
            <consortium name="DOE Joint Genome Institute"/>
            <person name="Kuo A."/>
            <person name="Kohler A."/>
            <person name="Jargeat P."/>
            <person name="Nagy L.G."/>
            <person name="Floudas D."/>
            <person name="Copeland A."/>
            <person name="Barry K.W."/>
            <person name="Cichocki N."/>
            <person name="Veneault-Fourrey C."/>
            <person name="LaButti K."/>
            <person name="Lindquist E.A."/>
            <person name="Lipzen A."/>
            <person name="Lundell T."/>
            <person name="Morin E."/>
            <person name="Murat C."/>
            <person name="Sun H."/>
            <person name="Tunlid A."/>
            <person name="Henrissat B."/>
            <person name="Grigoriev I.V."/>
            <person name="Hibbett D.S."/>
            <person name="Martin F."/>
            <person name="Nordberg H.P."/>
            <person name="Cantor M.N."/>
            <person name="Hua S.X."/>
        </authorList>
    </citation>
    <scope>NUCLEOTIDE SEQUENCE [LARGE SCALE GENOMIC DNA]</scope>
    <source>
        <strain evidence="1 2">Ve08.2h10</strain>
    </source>
</reference>
<dbReference type="EMBL" id="KN826265">
    <property type="protein sequence ID" value="KIK79497.1"/>
    <property type="molecule type" value="Genomic_DNA"/>
</dbReference>
<reference evidence="2" key="2">
    <citation type="submission" date="2015-01" db="EMBL/GenBank/DDBJ databases">
        <title>Evolutionary Origins and Diversification of the Mycorrhizal Mutualists.</title>
        <authorList>
            <consortium name="DOE Joint Genome Institute"/>
            <consortium name="Mycorrhizal Genomics Consortium"/>
            <person name="Kohler A."/>
            <person name="Kuo A."/>
            <person name="Nagy L.G."/>
            <person name="Floudas D."/>
            <person name="Copeland A."/>
            <person name="Barry K.W."/>
            <person name="Cichocki N."/>
            <person name="Veneault-Fourrey C."/>
            <person name="LaButti K."/>
            <person name="Lindquist E.A."/>
            <person name="Lipzen A."/>
            <person name="Lundell T."/>
            <person name="Morin E."/>
            <person name="Murat C."/>
            <person name="Riley R."/>
            <person name="Ohm R."/>
            <person name="Sun H."/>
            <person name="Tunlid A."/>
            <person name="Henrissat B."/>
            <person name="Grigoriev I.V."/>
            <person name="Hibbett D.S."/>
            <person name="Martin F."/>
        </authorList>
    </citation>
    <scope>NUCLEOTIDE SEQUENCE [LARGE SCALE GENOMIC DNA]</scope>
    <source>
        <strain evidence="2">Ve08.2h10</strain>
    </source>
</reference>
<evidence type="ECO:0000313" key="2">
    <source>
        <dbReference type="Proteomes" id="UP000054538"/>
    </source>
</evidence>
<protein>
    <submittedName>
        <fullName evidence="1">Uncharacterized protein</fullName>
    </submittedName>
</protein>
<dbReference type="AlphaFoldDB" id="A0A0D0C9E6"/>
<dbReference type="Proteomes" id="UP000054538">
    <property type="component" value="Unassembled WGS sequence"/>
</dbReference>
<name>A0A0D0C9E6_9AGAM</name>
<organism evidence="1 2">
    <name type="scientific">Paxillus rubicundulus Ve08.2h10</name>
    <dbReference type="NCBI Taxonomy" id="930991"/>
    <lineage>
        <taxon>Eukaryota</taxon>
        <taxon>Fungi</taxon>
        <taxon>Dikarya</taxon>
        <taxon>Basidiomycota</taxon>
        <taxon>Agaricomycotina</taxon>
        <taxon>Agaricomycetes</taxon>
        <taxon>Agaricomycetidae</taxon>
        <taxon>Boletales</taxon>
        <taxon>Paxilineae</taxon>
        <taxon>Paxillaceae</taxon>
        <taxon>Paxillus</taxon>
    </lineage>
</organism>
<accession>A0A0D0C9E6</accession>
<dbReference type="HOGENOM" id="CLU_107692_0_0_1"/>
<dbReference type="OrthoDB" id="2659593at2759"/>